<sequence>MSNTSGGPIATLKDHYIKAAIWKNESDKGAFYSATIERTYKQGDEYKSSQSFSGRDVLAAGQLLLRAYEQILEQEQADFAASQPKPEC</sequence>
<dbReference type="OrthoDB" id="9797435at2"/>
<reference evidence="1 2" key="1">
    <citation type="submission" date="2019-02" db="EMBL/GenBank/DDBJ databases">
        <title>Deep-cultivation of Planctomycetes and their phenomic and genomic characterization uncovers novel biology.</title>
        <authorList>
            <person name="Wiegand S."/>
            <person name="Jogler M."/>
            <person name="Boedeker C."/>
            <person name="Pinto D."/>
            <person name="Vollmers J."/>
            <person name="Rivas-Marin E."/>
            <person name="Kohn T."/>
            <person name="Peeters S.H."/>
            <person name="Heuer A."/>
            <person name="Rast P."/>
            <person name="Oberbeckmann S."/>
            <person name="Bunk B."/>
            <person name="Jeske O."/>
            <person name="Meyerdierks A."/>
            <person name="Storesund J.E."/>
            <person name="Kallscheuer N."/>
            <person name="Luecker S."/>
            <person name="Lage O.M."/>
            <person name="Pohl T."/>
            <person name="Merkel B.J."/>
            <person name="Hornburger P."/>
            <person name="Mueller R.-W."/>
            <person name="Bruemmer F."/>
            <person name="Labrenz M."/>
            <person name="Spormann A.M."/>
            <person name="Op den Camp H."/>
            <person name="Overmann J."/>
            <person name="Amann R."/>
            <person name="Jetten M.S.M."/>
            <person name="Mascher T."/>
            <person name="Medema M.H."/>
            <person name="Devos D.P."/>
            <person name="Kaster A.-K."/>
            <person name="Ovreas L."/>
            <person name="Rohde M."/>
            <person name="Galperin M.Y."/>
            <person name="Jogler C."/>
        </authorList>
    </citation>
    <scope>NUCLEOTIDE SEQUENCE [LARGE SCALE GENOMIC DNA]</scope>
    <source>
        <strain evidence="1 2">HG15A2</strain>
    </source>
</reference>
<proteinExistence type="predicted"/>
<evidence type="ECO:0000313" key="2">
    <source>
        <dbReference type="Proteomes" id="UP000319852"/>
    </source>
</evidence>
<dbReference type="KEGG" id="amob:HG15A2_26380"/>
<organism evidence="1 2">
    <name type="scientific">Adhaeretor mobilis</name>
    <dbReference type="NCBI Taxonomy" id="1930276"/>
    <lineage>
        <taxon>Bacteria</taxon>
        <taxon>Pseudomonadati</taxon>
        <taxon>Planctomycetota</taxon>
        <taxon>Planctomycetia</taxon>
        <taxon>Pirellulales</taxon>
        <taxon>Lacipirellulaceae</taxon>
        <taxon>Adhaeretor</taxon>
    </lineage>
</organism>
<dbReference type="AlphaFoldDB" id="A0A517MWR2"/>
<dbReference type="RefSeq" id="WP_145060553.1">
    <property type="nucleotide sequence ID" value="NZ_CP036263.1"/>
</dbReference>
<keyword evidence="2" id="KW-1185">Reference proteome</keyword>
<name>A0A517MWR2_9BACT</name>
<evidence type="ECO:0000313" key="1">
    <source>
        <dbReference type="EMBL" id="QDS99316.1"/>
    </source>
</evidence>
<protein>
    <submittedName>
        <fullName evidence="1">Uncharacterized protein</fullName>
    </submittedName>
</protein>
<gene>
    <name evidence="1" type="ORF">HG15A2_26380</name>
</gene>
<dbReference type="EMBL" id="CP036263">
    <property type="protein sequence ID" value="QDS99316.1"/>
    <property type="molecule type" value="Genomic_DNA"/>
</dbReference>
<accession>A0A517MWR2</accession>
<dbReference type="Proteomes" id="UP000319852">
    <property type="component" value="Chromosome"/>
</dbReference>